<reference evidence="2" key="1">
    <citation type="journal article" name="BMC Genomics">
        <title>Long-read sequencing and de novo genome assembly of marine medaka (Oryzias melastigma).</title>
        <authorList>
            <person name="Liang P."/>
            <person name="Saqib H.S.A."/>
            <person name="Ni X."/>
            <person name="Shen Y."/>
        </authorList>
    </citation>
    <scope>NUCLEOTIDE SEQUENCE</scope>
    <source>
        <strain evidence="2">Bigg-433</strain>
    </source>
</reference>
<protein>
    <submittedName>
        <fullName evidence="2">Uncharacterized protein</fullName>
    </submittedName>
</protein>
<accession>A0A834C8Z1</accession>
<dbReference type="EMBL" id="WKFB01000296">
    <property type="protein sequence ID" value="KAF6727882.1"/>
    <property type="molecule type" value="Genomic_DNA"/>
</dbReference>
<sequence length="114" mass="12406">MWGRARAPPRAGLIFAWRVSLKPLLNRSSLFSSSKQARLCAENQLTSTGLSALCVRVSITRRSLGTPGTVRPALRAVITRCSRSNCSLKTAAAAAEEEENPYLEHRGEGAPLRE</sequence>
<comment type="caution">
    <text evidence="2">The sequence shown here is derived from an EMBL/GenBank/DDBJ whole genome shotgun (WGS) entry which is preliminary data.</text>
</comment>
<evidence type="ECO:0000313" key="3">
    <source>
        <dbReference type="Proteomes" id="UP000646548"/>
    </source>
</evidence>
<name>A0A834C8Z1_ORYME</name>
<feature type="region of interest" description="Disordered" evidence="1">
    <location>
        <begin position="92"/>
        <end position="114"/>
    </location>
</feature>
<proteinExistence type="predicted"/>
<dbReference type="AlphaFoldDB" id="A0A834C8Z1"/>
<gene>
    <name evidence="2" type="ORF">FQA47_019517</name>
</gene>
<evidence type="ECO:0000313" key="2">
    <source>
        <dbReference type="EMBL" id="KAF6727882.1"/>
    </source>
</evidence>
<feature type="compositionally biased region" description="Basic and acidic residues" evidence="1">
    <location>
        <begin position="102"/>
        <end position="114"/>
    </location>
</feature>
<evidence type="ECO:0000256" key="1">
    <source>
        <dbReference type="SAM" id="MobiDB-lite"/>
    </source>
</evidence>
<dbReference type="Proteomes" id="UP000646548">
    <property type="component" value="Unassembled WGS sequence"/>
</dbReference>
<organism evidence="2 3">
    <name type="scientific">Oryzias melastigma</name>
    <name type="common">Marine medaka</name>
    <dbReference type="NCBI Taxonomy" id="30732"/>
    <lineage>
        <taxon>Eukaryota</taxon>
        <taxon>Metazoa</taxon>
        <taxon>Chordata</taxon>
        <taxon>Craniata</taxon>
        <taxon>Vertebrata</taxon>
        <taxon>Euteleostomi</taxon>
        <taxon>Actinopterygii</taxon>
        <taxon>Neopterygii</taxon>
        <taxon>Teleostei</taxon>
        <taxon>Neoteleostei</taxon>
        <taxon>Acanthomorphata</taxon>
        <taxon>Ovalentaria</taxon>
        <taxon>Atherinomorphae</taxon>
        <taxon>Beloniformes</taxon>
        <taxon>Adrianichthyidae</taxon>
        <taxon>Oryziinae</taxon>
        <taxon>Oryzias</taxon>
    </lineage>
</organism>